<name>A0ACC2W1V7_9TREE</name>
<gene>
    <name evidence="1" type="ORF">QFC19_003489</name>
</gene>
<evidence type="ECO:0000313" key="1">
    <source>
        <dbReference type="EMBL" id="KAJ9105714.1"/>
    </source>
</evidence>
<reference evidence="1" key="1">
    <citation type="submission" date="2023-04" db="EMBL/GenBank/DDBJ databases">
        <title>Draft Genome sequencing of Naganishia species isolated from polar environments using Oxford Nanopore Technology.</title>
        <authorList>
            <person name="Leo P."/>
            <person name="Venkateswaran K."/>
        </authorList>
    </citation>
    <scope>NUCLEOTIDE SEQUENCE</scope>
    <source>
        <strain evidence="1">MNA-CCFEE 5261</strain>
    </source>
</reference>
<accession>A0ACC2W1V7</accession>
<sequence length="709" mass="80786">MSFPKVPLVTGDTDDDASIHLNAFVGKANPLPRSTIENRRSGNNFQRAEDDINTMFRRFQESGSISLRENEDRNSDKELGGQTGVKSAHYVYNGEEEDDDDEDDDYNEGANEVNNDPEIDDGEFSDDVSDLSEDVSGNKAGKRYNNLKNRFRARREKAYFDENSRKTSQNRGNSSHSRSYDYDSESDEDYVYSESDSDAWSLDLELTNVEDPTVERVDEPKIFKSRDNRTRILQIIGAVCGLLLLVVFIPLFVTTRHDQLDSQDSNPRFTVLQRRLGDLSRRHDQLQASLDDHSLNIASKFEYISTKFDDLDRRLQAQPWSTLQSEVEQLKENVRQRNIDTTDSNLAELDEKLQKITNMYDTFEGAKNLLVSDFINKLPEKVPAYIQDNKIHFAPEFHRYLLAFIDNYHQQKGNQTWSSFLDSHLSELNAYITSALKKSNAVTKEVLEETIYKRLTDNNQIIWDKFNGLVDTLAANSTSLNVAADGVMLESILDVFAKSSKSVNYADYQLGSRILGFLTSAGTESQKLLARRVFLGWYDYLNGPSAPSNWKFNANSVLIDDGNSWQCGAHCSIGIRLFDSVLLTDLVLHSNGASTVSIYVKPRYSKDFDKVQKYASRLKFLRDELENKYARKFIKVKEANLIGDVNHIHMPRSLVNMEVPIRDIIVEVYGDDAEVESLKAYGVKEMGARHLRQDFGAVQEIHLGEDIVI</sequence>
<keyword evidence="2" id="KW-1185">Reference proteome</keyword>
<organism evidence="1 2">
    <name type="scientific">Naganishia cerealis</name>
    <dbReference type="NCBI Taxonomy" id="610337"/>
    <lineage>
        <taxon>Eukaryota</taxon>
        <taxon>Fungi</taxon>
        <taxon>Dikarya</taxon>
        <taxon>Basidiomycota</taxon>
        <taxon>Agaricomycotina</taxon>
        <taxon>Tremellomycetes</taxon>
        <taxon>Filobasidiales</taxon>
        <taxon>Filobasidiaceae</taxon>
        <taxon>Naganishia</taxon>
    </lineage>
</organism>
<dbReference type="Proteomes" id="UP001241377">
    <property type="component" value="Unassembled WGS sequence"/>
</dbReference>
<proteinExistence type="predicted"/>
<comment type="caution">
    <text evidence="1">The sequence shown here is derived from an EMBL/GenBank/DDBJ whole genome shotgun (WGS) entry which is preliminary data.</text>
</comment>
<evidence type="ECO:0000313" key="2">
    <source>
        <dbReference type="Proteomes" id="UP001241377"/>
    </source>
</evidence>
<dbReference type="EMBL" id="JASBWR010000033">
    <property type="protein sequence ID" value="KAJ9105714.1"/>
    <property type="molecule type" value="Genomic_DNA"/>
</dbReference>
<protein>
    <submittedName>
        <fullName evidence="1">Uncharacterized protein</fullName>
    </submittedName>
</protein>